<gene>
    <name evidence="2" type="ORF">ASR47_1010132</name>
</gene>
<protein>
    <submittedName>
        <fullName evidence="2">Uncharacterized protein</fullName>
    </submittedName>
</protein>
<evidence type="ECO:0000313" key="3">
    <source>
        <dbReference type="Proteomes" id="UP000092713"/>
    </source>
</evidence>
<evidence type="ECO:0000256" key="1">
    <source>
        <dbReference type="SAM" id="Phobius"/>
    </source>
</evidence>
<dbReference type="Proteomes" id="UP000092713">
    <property type="component" value="Unassembled WGS sequence"/>
</dbReference>
<comment type="caution">
    <text evidence="2">The sequence shown here is derived from an EMBL/GenBank/DDBJ whole genome shotgun (WGS) entry which is preliminary data.</text>
</comment>
<keyword evidence="1" id="KW-0812">Transmembrane</keyword>
<name>A0A1A7C1B9_9BURK</name>
<dbReference type="AlphaFoldDB" id="A0A1A7C1B9"/>
<feature type="transmembrane region" description="Helical" evidence="1">
    <location>
        <begin position="40"/>
        <end position="62"/>
    </location>
</feature>
<reference evidence="2 3" key="1">
    <citation type="submission" date="2016-04" db="EMBL/GenBank/DDBJ databases">
        <title>Draft genome sequence of Janthinobacterium psychrotolerans sp. nov., isolated from freshwater sediments in Denmark.</title>
        <authorList>
            <person name="Gong X."/>
            <person name="Skrivergaard S."/>
            <person name="Korsgaard B.S."/>
            <person name="Schreiber L."/>
            <person name="Marshall I.P."/>
            <person name="Finster K."/>
            <person name="Schramm A."/>
        </authorList>
    </citation>
    <scope>NUCLEOTIDE SEQUENCE [LARGE SCALE GENOMIC DNA]</scope>
    <source>
        <strain evidence="2 3">S3-2</strain>
    </source>
</reference>
<accession>A0A1A7C1B9</accession>
<keyword evidence="1" id="KW-1133">Transmembrane helix</keyword>
<keyword evidence="3" id="KW-1185">Reference proteome</keyword>
<evidence type="ECO:0000313" key="2">
    <source>
        <dbReference type="EMBL" id="OBV39542.1"/>
    </source>
</evidence>
<organism evidence="2 3">
    <name type="scientific">Janthinobacterium psychrotolerans</name>
    <dbReference type="NCBI Taxonomy" id="1747903"/>
    <lineage>
        <taxon>Bacteria</taxon>
        <taxon>Pseudomonadati</taxon>
        <taxon>Pseudomonadota</taxon>
        <taxon>Betaproteobacteria</taxon>
        <taxon>Burkholderiales</taxon>
        <taxon>Oxalobacteraceae</taxon>
        <taxon>Janthinobacterium</taxon>
    </lineage>
</organism>
<keyword evidence="1" id="KW-0472">Membrane</keyword>
<sequence>MELDLYVALHYSTAKFYNALEIMSTFATALYAVSAPVLDIPFITVVQVLLALVAAGAFVMIFRPLLVGIARALVLVVRPKLSREQRLARELAARA</sequence>
<dbReference type="EMBL" id="LOCQ01000053">
    <property type="protein sequence ID" value="OBV39542.1"/>
    <property type="molecule type" value="Genomic_DNA"/>
</dbReference>
<proteinExistence type="predicted"/>
<dbReference type="PATRIC" id="fig|1747903.4.peg.3143"/>